<gene>
    <name evidence="1" type="ORF">PGLA2088_LOCUS16578</name>
</gene>
<comment type="caution">
    <text evidence="1">The sequence shown here is derived from an EMBL/GenBank/DDBJ whole genome shotgun (WGS) entry which is preliminary data.</text>
</comment>
<protein>
    <submittedName>
        <fullName evidence="1">Uncharacterized protein</fullName>
    </submittedName>
</protein>
<dbReference type="Gene3D" id="1.25.40.20">
    <property type="entry name" value="Ankyrin repeat-containing domain"/>
    <property type="match status" value="1"/>
</dbReference>
<evidence type="ECO:0000313" key="1">
    <source>
        <dbReference type="EMBL" id="CAE8667462.1"/>
    </source>
</evidence>
<dbReference type="AlphaFoldDB" id="A0A813J9I1"/>
<name>A0A813J9I1_POLGL</name>
<organism evidence="1 2">
    <name type="scientific">Polarella glacialis</name>
    <name type="common">Dinoflagellate</name>
    <dbReference type="NCBI Taxonomy" id="89957"/>
    <lineage>
        <taxon>Eukaryota</taxon>
        <taxon>Sar</taxon>
        <taxon>Alveolata</taxon>
        <taxon>Dinophyceae</taxon>
        <taxon>Suessiales</taxon>
        <taxon>Suessiaceae</taxon>
        <taxon>Polarella</taxon>
    </lineage>
</organism>
<accession>A0A813J9I1</accession>
<evidence type="ECO:0000313" key="2">
    <source>
        <dbReference type="Proteomes" id="UP000626109"/>
    </source>
</evidence>
<dbReference type="EMBL" id="CAJNNW010021086">
    <property type="protein sequence ID" value="CAE8667462.1"/>
    <property type="molecule type" value="Genomic_DNA"/>
</dbReference>
<dbReference type="Proteomes" id="UP000626109">
    <property type="component" value="Unassembled WGS sequence"/>
</dbReference>
<reference evidence="1" key="1">
    <citation type="submission" date="2021-02" db="EMBL/GenBank/DDBJ databases">
        <authorList>
            <person name="Dougan E. K."/>
            <person name="Rhodes N."/>
            <person name="Thang M."/>
            <person name="Chan C."/>
        </authorList>
    </citation>
    <scope>NUCLEOTIDE SEQUENCE</scope>
</reference>
<feature type="non-terminal residue" evidence="1">
    <location>
        <position position="1"/>
    </location>
</feature>
<sequence>SDCLTRVRRALEQDPTSIDWYLNDKFGLELPIVKAARAGRSQAVIEALLEAGAAADLPPGSPGMSPLAALAMGLPTACAMEQNEQASLFEPFAAVLPPWGQSPPNWELPEHICCQKPDDERTRIAVARCLLKAGANPERRDADGLTASDLAASAGRHRLARLLRRSDGIRCRELLEAMWAKHSATGNPTLAHHDLLDLPDIPQACLSSFLSLKKQDANLTAPWFFL</sequence>
<proteinExistence type="predicted"/>
<dbReference type="InterPro" id="IPR036770">
    <property type="entry name" value="Ankyrin_rpt-contain_sf"/>
</dbReference>
<dbReference type="SUPFAM" id="SSF48403">
    <property type="entry name" value="Ankyrin repeat"/>
    <property type="match status" value="1"/>
</dbReference>